<reference evidence="13 14" key="1">
    <citation type="submission" date="2017-11" db="EMBL/GenBank/DDBJ databases">
        <title>Bradyrhizobium forestalis sp. nov., an efficient nitrogen-fixing bacterium isolated from nodules of forest legume species in the Amazon.</title>
        <authorList>
            <person name="Costa E.M."/>
            <person name="Guimaraes A."/>
            <person name="Carvalho T.S."/>
            <person name="Rodrigues T.L."/>
            <person name="Ribeiro P.R.A."/>
            <person name="Lebbe L."/>
            <person name="Willems A."/>
            <person name="Moreira F.M.S."/>
        </authorList>
    </citation>
    <scope>NUCLEOTIDE SEQUENCE [LARGE SCALE GENOMIC DNA]</scope>
    <source>
        <strain evidence="13 14">INPA54B</strain>
    </source>
</reference>
<dbReference type="NCBIfam" id="TIGR01352">
    <property type="entry name" value="tonB_Cterm"/>
    <property type="match status" value="1"/>
</dbReference>
<dbReference type="Pfam" id="PF13103">
    <property type="entry name" value="TonB_2"/>
    <property type="match status" value="1"/>
</dbReference>
<evidence type="ECO:0000256" key="6">
    <source>
        <dbReference type="ARBA" id="ARBA00022692"/>
    </source>
</evidence>
<dbReference type="AlphaFoldDB" id="A0A2M8R4D6"/>
<evidence type="ECO:0000256" key="8">
    <source>
        <dbReference type="ARBA" id="ARBA00022989"/>
    </source>
</evidence>
<dbReference type="FunFam" id="3.30.1150.10:FF:000012">
    <property type="entry name" value="Energy transducer TonB"/>
    <property type="match status" value="1"/>
</dbReference>
<evidence type="ECO:0000256" key="4">
    <source>
        <dbReference type="ARBA" id="ARBA00022475"/>
    </source>
</evidence>
<evidence type="ECO:0000256" key="5">
    <source>
        <dbReference type="ARBA" id="ARBA00022519"/>
    </source>
</evidence>
<dbReference type="SUPFAM" id="SSF74653">
    <property type="entry name" value="TolA/TonB C-terminal domain"/>
    <property type="match status" value="1"/>
</dbReference>
<sequence>MAAANAFALHEPLGERETARWGASAAVIVALHLSAAVLAMGWLKHAPDEGVNMPAILIDMTPETSAPQSTPLDIAPGPLMQQADASPPEPMQQQAVEEMIPPTPPQEKPDVVAPPEQKLEPVPPKPEPTKVVPVEKPLPAKPKVVRPDAKKPSDATPAPRTTAPPRAEREAPMASAVSAGATASTIASYNQRVRAHLMRFHQYPSAGGGQRGIARLSFTITRSGQVTSSRLGGSSGVAAFDAQAMSMVRQASPFPPIPDEIKNGSMSFTIPVEFTVR</sequence>
<dbReference type="EMBL" id="PGVG01000023">
    <property type="protein sequence ID" value="PJG52668.1"/>
    <property type="molecule type" value="Genomic_DNA"/>
</dbReference>
<dbReference type="GO" id="GO:0055085">
    <property type="term" value="P:transmembrane transport"/>
    <property type="evidence" value="ECO:0007669"/>
    <property type="project" value="InterPro"/>
</dbReference>
<protein>
    <submittedName>
        <fullName evidence="13">Energy transducer TonB</fullName>
    </submittedName>
</protein>
<keyword evidence="7" id="KW-0653">Protein transport</keyword>
<feature type="compositionally biased region" description="Low complexity" evidence="10">
    <location>
        <begin position="172"/>
        <end position="181"/>
    </location>
</feature>
<name>A0A2M8R4D6_9BRAD</name>
<feature type="domain" description="TonB C-terminal" evidence="12">
    <location>
        <begin position="186"/>
        <end position="277"/>
    </location>
</feature>
<comment type="caution">
    <text evidence="13">The sequence shown here is derived from an EMBL/GenBank/DDBJ whole genome shotgun (WGS) entry which is preliminary data.</text>
</comment>
<proteinExistence type="inferred from homology"/>
<dbReference type="InterPro" id="IPR006260">
    <property type="entry name" value="TonB/TolA_C"/>
</dbReference>
<dbReference type="InterPro" id="IPR037682">
    <property type="entry name" value="TonB_C"/>
</dbReference>
<keyword evidence="3" id="KW-0813">Transport</keyword>
<evidence type="ECO:0000313" key="14">
    <source>
        <dbReference type="Proteomes" id="UP000231194"/>
    </source>
</evidence>
<comment type="similarity">
    <text evidence="2">Belongs to the TonB family.</text>
</comment>
<keyword evidence="14" id="KW-1185">Reference proteome</keyword>
<dbReference type="InterPro" id="IPR051045">
    <property type="entry name" value="TonB-dependent_transducer"/>
</dbReference>
<evidence type="ECO:0000256" key="1">
    <source>
        <dbReference type="ARBA" id="ARBA00004383"/>
    </source>
</evidence>
<dbReference type="OrthoDB" id="7433592at2"/>
<keyword evidence="8 11" id="KW-1133">Transmembrane helix</keyword>
<evidence type="ECO:0000256" key="10">
    <source>
        <dbReference type="SAM" id="MobiDB-lite"/>
    </source>
</evidence>
<keyword evidence="9 11" id="KW-0472">Membrane</keyword>
<dbReference type="GO" id="GO:0015031">
    <property type="term" value="P:protein transport"/>
    <property type="evidence" value="ECO:0007669"/>
    <property type="project" value="UniProtKB-KW"/>
</dbReference>
<feature type="compositionally biased region" description="Low complexity" evidence="10">
    <location>
        <begin position="155"/>
        <end position="165"/>
    </location>
</feature>
<evidence type="ECO:0000256" key="9">
    <source>
        <dbReference type="ARBA" id="ARBA00023136"/>
    </source>
</evidence>
<dbReference type="GO" id="GO:0005886">
    <property type="term" value="C:plasma membrane"/>
    <property type="evidence" value="ECO:0007669"/>
    <property type="project" value="UniProtKB-SubCell"/>
</dbReference>
<evidence type="ECO:0000256" key="2">
    <source>
        <dbReference type="ARBA" id="ARBA00006555"/>
    </source>
</evidence>
<keyword evidence="5" id="KW-0997">Cell inner membrane</keyword>
<dbReference type="RefSeq" id="WP_100234477.1">
    <property type="nucleotide sequence ID" value="NZ_PGVG01000023.1"/>
</dbReference>
<evidence type="ECO:0000256" key="3">
    <source>
        <dbReference type="ARBA" id="ARBA00022448"/>
    </source>
</evidence>
<dbReference type="PROSITE" id="PS52015">
    <property type="entry name" value="TONB_CTD"/>
    <property type="match status" value="1"/>
</dbReference>
<keyword evidence="6 11" id="KW-0812">Transmembrane</keyword>
<evidence type="ECO:0000259" key="12">
    <source>
        <dbReference type="PROSITE" id="PS52015"/>
    </source>
</evidence>
<comment type="subcellular location">
    <subcellularLocation>
        <location evidence="1">Cell inner membrane</location>
        <topology evidence="1">Single-pass membrane protein</topology>
        <orientation evidence="1">Periplasmic side</orientation>
    </subcellularLocation>
</comment>
<dbReference type="PANTHER" id="PTHR33446:SF13">
    <property type="entry name" value="TONB PROTEIN"/>
    <property type="match status" value="1"/>
</dbReference>
<evidence type="ECO:0000256" key="11">
    <source>
        <dbReference type="SAM" id="Phobius"/>
    </source>
</evidence>
<gene>
    <name evidence="13" type="ORF">CVM73_24990</name>
</gene>
<evidence type="ECO:0000313" key="13">
    <source>
        <dbReference type="EMBL" id="PJG52668.1"/>
    </source>
</evidence>
<organism evidence="13 14">
    <name type="scientific">Bradyrhizobium forestalis</name>
    <dbReference type="NCBI Taxonomy" id="1419263"/>
    <lineage>
        <taxon>Bacteria</taxon>
        <taxon>Pseudomonadati</taxon>
        <taxon>Pseudomonadota</taxon>
        <taxon>Alphaproteobacteria</taxon>
        <taxon>Hyphomicrobiales</taxon>
        <taxon>Nitrobacteraceae</taxon>
        <taxon>Bradyrhizobium</taxon>
    </lineage>
</organism>
<keyword evidence="4" id="KW-1003">Cell membrane</keyword>
<dbReference type="Gene3D" id="3.30.1150.10">
    <property type="match status" value="1"/>
</dbReference>
<feature type="region of interest" description="Disordered" evidence="10">
    <location>
        <begin position="63"/>
        <end position="181"/>
    </location>
</feature>
<dbReference type="PANTHER" id="PTHR33446">
    <property type="entry name" value="PROTEIN TONB-RELATED"/>
    <property type="match status" value="1"/>
</dbReference>
<dbReference type="Proteomes" id="UP000231194">
    <property type="component" value="Unassembled WGS sequence"/>
</dbReference>
<accession>A0A2M8R4D6</accession>
<evidence type="ECO:0000256" key="7">
    <source>
        <dbReference type="ARBA" id="ARBA00022927"/>
    </source>
</evidence>
<feature type="transmembrane region" description="Helical" evidence="11">
    <location>
        <begin position="21"/>
        <end position="43"/>
    </location>
</feature>